<reference evidence="1" key="1">
    <citation type="journal article" date="2021" name="bioRxiv">
        <title>Whole Genome Assembly and Annotation of Northern Wild Rice, Zizania palustris L., Supports a Whole Genome Duplication in the Zizania Genus.</title>
        <authorList>
            <person name="Haas M."/>
            <person name="Kono T."/>
            <person name="Macchietto M."/>
            <person name="Millas R."/>
            <person name="McGilp L."/>
            <person name="Shao M."/>
            <person name="Duquette J."/>
            <person name="Hirsch C.N."/>
            <person name="Kimball J."/>
        </authorList>
    </citation>
    <scope>NUCLEOTIDE SEQUENCE</scope>
    <source>
        <tissue evidence="1">Fresh leaf tissue</tissue>
    </source>
</reference>
<sequence>MHSAGRGAHMASHGPARLPIVIRIAREARGGAGYRSSSWWARAQRTRCLAGCRAARGWAADRESDRMEDDVSTLPARARGHICLTCHPIDRCRAVAHSRGPWPRTARRGAAPPVRVTYIHANHRRY</sequence>
<evidence type="ECO:0000313" key="2">
    <source>
        <dbReference type="Proteomes" id="UP000729402"/>
    </source>
</evidence>
<protein>
    <submittedName>
        <fullName evidence="1">Uncharacterized protein</fullName>
    </submittedName>
</protein>
<gene>
    <name evidence="1" type="ORF">GUJ93_ZPchr0010g10546</name>
</gene>
<reference evidence="1" key="2">
    <citation type="submission" date="2021-02" db="EMBL/GenBank/DDBJ databases">
        <authorList>
            <person name="Kimball J.A."/>
            <person name="Haas M.W."/>
            <person name="Macchietto M."/>
            <person name="Kono T."/>
            <person name="Duquette J."/>
            <person name="Shao M."/>
        </authorList>
    </citation>
    <scope>NUCLEOTIDE SEQUENCE</scope>
    <source>
        <tissue evidence="1">Fresh leaf tissue</tissue>
    </source>
</reference>
<accession>A0A8J6BLJ3</accession>
<organism evidence="1 2">
    <name type="scientific">Zizania palustris</name>
    <name type="common">Northern wild rice</name>
    <dbReference type="NCBI Taxonomy" id="103762"/>
    <lineage>
        <taxon>Eukaryota</taxon>
        <taxon>Viridiplantae</taxon>
        <taxon>Streptophyta</taxon>
        <taxon>Embryophyta</taxon>
        <taxon>Tracheophyta</taxon>
        <taxon>Spermatophyta</taxon>
        <taxon>Magnoliopsida</taxon>
        <taxon>Liliopsida</taxon>
        <taxon>Poales</taxon>
        <taxon>Poaceae</taxon>
        <taxon>BOP clade</taxon>
        <taxon>Oryzoideae</taxon>
        <taxon>Oryzeae</taxon>
        <taxon>Zizaniinae</taxon>
        <taxon>Zizania</taxon>
    </lineage>
</organism>
<comment type="caution">
    <text evidence="1">The sequence shown here is derived from an EMBL/GenBank/DDBJ whole genome shotgun (WGS) entry which is preliminary data.</text>
</comment>
<keyword evidence="2" id="KW-1185">Reference proteome</keyword>
<dbReference type="EMBL" id="JAAALK010000082">
    <property type="protein sequence ID" value="KAG8084808.1"/>
    <property type="molecule type" value="Genomic_DNA"/>
</dbReference>
<evidence type="ECO:0000313" key="1">
    <source>
        <dbReference type="EMBL" id="KAG8084808.1"/>
    </source>
</evidence>
<proteinExistence type="predicted"/>
<dbReference type="Proteomes" id="UP000729402">
    <property type="component" value="Unassembled WGS sequence"/>
</dbReference>
<dbReference type="AlphaFoldDB" id="A0A8J6BLJ3"/>
<name>A0A8J6BLJ3_ZIZPA</name>